<proteinExistence type="predicted"/>
<feature type="compositionally biased region" description="Polar residues" evidence="1">
    <location>
        <begin position="405"/>
        <end position="488"/>
    </location>
</feature>
<dbReference type="Proteomes" id="UP000612585">
    <property type="component" value="Unassembled WGS sequence"/>
</dbReference>
<protein>
    <recommendedName>
        <fullName evidence="4">Transposase</fullName>
    </recommendedName>
</protein>
<evidence type="ECO:0000313" key="2">
    <source>
        <dbReference type="EMBL" id="GIJ53565.1"/>
    </source>
</evidence>
<gene>
    <name evidence="2" type="ORF">Vau01_010810</name>
</gene>
<evidence type="ECO:0000256" key="1">
    <source>
        <dbReference type="SAM" id="MobiDB-lite"/>
    </source>
</evidence>
<dbReference type="RefSeq" id="WP_239151327.1">
    <property type="nucleotide sequence ID" value="NZ_BOPG01000008.1"/>
</dbReference>
<reference evidence="2" key="1">
    <citation type="submission" date="2021-01" db="EMBL/GenBank/DDBJ databases">
        <title>Whole genome shotgun sequence of Virgisporangium aurantiacum NBRC 16421.</title>
        <authorList>
            <person name="Komaki H."/>
            <person name="Tamura T."/>
        </authorList>
    </citation>
    <scope>NUCLEOTIDE SEQUENCE</scope>
    <source>
        <strain evidence="2">NBRC 16421</strain>
    </source>
</reference>
<accession>A0A8J3Z1E4</accession>
<name>A0A8J3Z1E4_9ACTN</name>
<keyword evidence="3" id="KW-1185">Reference proteome</keyword>
<evidence type="ECO:0008006" key="4">
    <source>
        <dbReference type="Google" id="ProtNLM"/>
    </source>
</evidence>
<dbReference type="AlphaFoldDB" id="A0A8J3Z1E4"/>
<evidence type="ECO:0000313" key="3">
    <source>
        <dbReference type="Proteomes" id="UP000612585"/>
    </source>
</evidence>
<feature type="compositionally biased region" description="Pro residues" evidence="1">
    <location>
        <begin position="353"/>
        <end position="362"/>
    </location>
</feature>
<feature type="region of interest" description="Disordered" evidence="1">
    <location>
        <begin position="306"/>
        <end position="616"/>
    </location>
</feature>
<feature type="compositionally biased region" description="Gly residues" evidence="1">
    <location>
        <begin position="331"/>
        <end position="345"/>
    </location>
</feature>
<organism evidence="2 3">
    <name type="scientific">Virgisporangium aurantiacum</name>
    <dbReference type="NCBI Taxonomy" id="175570"/>
    <lineage>
        <taxon>Bacteria</taxon>
        <taxon>Bacillati</taxon>
        <taxon>Actinomycetota</taxon>
        <taxon>Actinomycetes</taxon>
        <taxon>Micromonosporales</taxon>
        <taxon>Micromonosporaceae</taxon>
        <taxon>Virgisporangium</taxon>
    </lineage>
</organism>
<comment type="caution">
    <text evidence="2">The sequence shown here is derived from an EMBL/GenBank/DDBJ whole genome shotgun (WGS) entry which is preliminary data.</text>
</comment>
<dbReference type="EMBL" id="BOPG01000008">
    <property type="protein sequence ID" value="GIJ53565.1"/>
    <property type="molecule type" value="Genomic_DNA"/>
</dbReference>
<sequence length="814" mass="85050">MTLVRVYCGLASADGPALAPEAQNWLTVSIVDDAGRLLDICEITDDPGGYAELCALFAQRGDGPAAVAVATANNDHAVTQLLTAAGRYMAYAGPDSADDFAERFADDGSPDEIRSGPAERRAIGLARALQAGVLQAVPQATPPEMFNLKPLLTAHAAIVTGRQQAAGTLREVLRELYPAALRAYADPAEPVSLAVLQALPEPSQLVNASAGRVQEGEVVAALVDAGVAEREILDEAVTALRVAIAETPRRAGVTRAMTSAVAETVKQAVASVRCFDGASEALVGVIADRMAPPVRPVEQPAYEAPRHLGAGFGAPQAPAQPPPLRVVSNGFGNGHSNGNGNGNSGLGETAPYQPEPVSPAPYQPAASFPGSGMIQVPAARPVDPGNNEERGQPTTELPRRPVPSSMPTAIPPSTRQSRPAFGSDNTSTFAGQSTFGSDNTSTFAGQPNRSFGSDNTSTFAGQPTYGSDNTSTFAGQPTYGSDNTSTFAGQPATGQFPAIPQPPAPFSQVTTDERFGAQPPAHHQPSPPMPRLSPEVHAPGSRGNWPLNGEPDEEASGSYPLVSGTGAADVPRQREGRVKPPWQSDDLPVEPPTLRLVEPAPLADPALSGNRPLNDPHDDRFDPPTLRLVPSASEQANRHTRVSASASVGVDHLGEAPVETNADDDDLLIFAACRSAWFIDGTEAEEEREWVTAADTGWEAASQAARPAVGAETTAGLPRRVPQRNLVPGSAAASATPEIEERPLRIVRDAAAIAAHTGAYFNGYRRGQEVGGFSVGGRPGRESSVGWDFSRDASGDEEFAAAPVNDYGYRSARR</sequence>